<dbReference type="PANTHER" id="PTHR24372">
    <property type="entry name" value="GLYCOPROTEIN HORMONE RECEPTOR"/>
    <property type="match status" value="1"/>
</dbReference>
<evidence type="ECO:0000256" key="13">
    <source>
        <dbReference type="SAM" id="Phobius"/>
    </source>
</evidence>
<dbReference type="SUPFAM" id="SSF57424">
    <property type="entry name" value="LDL receptor-like module"/>
    <property type="match status" value="4"/>
</dbReference>
<dbReference type="OrthoDB" id="6116302at2759"/>
<organism evidence="15 16">
    <name type="scientific">Biomphalaria glabrata</name>
    <name type="common">Bloodfluke planorb</name>
    <name type="synonym">Freshwater snail</name>
    <dbReference type="NCBI Taxonomy" id="6526"/>
    <lineage>
        <taxon>Eukaryota</taxon>
        <taxon>Metazoa</taxon>
        <taxon>Spiralia</taxon>
        <taxon>Lophotrochozoa</taxon>
        <taxon>Mollusca</taxon>
        <taxon>Gastropoda</taxon>
        <taxon>Heterobranchia</taxon>
        <taxon>Euthyneura</taxon>
        <taxon>Panpulmonata</taxon>
        <taxon>Hygrophila</taxon>
        <taxon>Lymnaeoidea</taxon>
        <taxon>Planorbidae</taxon>
        <taxon>Biomphalaria</taxon>
    </lineage>
</organism>
<dbReference type="GO" id="GO:0005886">
    <property type="term" value="C:plasma membrane"/>
    <property type="evidence" value="ECO:0007669"/>
    <property type="project" value="UniProtKB-SubCell"/>
</dbReference>
<feature type="transmembrane region" description="Helical" evidence="13">
    <location>
        <begin position="652"/>
        <end position="671"/>
    </location>
</feature>
<evidence type="ECO:0000256" key="1">
    <source>
        <dbReference type="ARBA" id="ARBA00004651"/>
    </source>
</evidence>
<keyword evidence="15" id="KW-1185">Reference proteome</keyword>
<dbReference type="SUPFAM" id="SSF81321">
    <property type="entry name" value="Family A G protein-coupled receptor-like"/>
    <property type="match status" value="1"/>
</dbReference>
<evidence type="ECO:0000313" key="15">
    <source>
        <dbReference type="Proteomes" id="UP001165740"/>
    </source>
</evidence>
<dbReference type="OMA" id="YIAIFVN"/>
<feature type="transmembrane region" description="Helical" evidence="13">
    <location>
        <begin position="868"/>
        <end position="888"/>
    </location>
</feature>
<dbReference type="GeneID" id="129928929"/>
<feature type="domain" description="G-protein coupled receptors family 1 profile" evidence="14">
    <location>
        <begin position="664"/>
        <end position="926"/>
    </location>
</feature>
<gene>
    <name evidence="16" type="primary">LOC129928929</name>
</gene>
<dbReference type="PROSITE" id="PS50068">
    <property type="entry name" value="LDLRA_2"/>
    <property type="match status" value="2"/>
</dbReference>
<keyword evidence="5" id="KW-0677">Repeat</keyword>
<keyword evidence="6 13" id="KW-1133">Transmembrane helix</keyword>
<dbReference type="InterPro" id="IPR036055">
    <property type="entry name" value="LDL_receptor-like_sf"/>
</dbReference>
<keyword evidence="3" id="KW-0433">Leucine-rich repeat</keyword>
<dbReference type="Proteomes" id="UP001165740">
    <property type="component" value="Chromosome 11"/>
</dbReference>
<dbReference type="GO" id="GO:0007189">
    <property type="term" value="P:adenylate cyclase-activating G protein-coupled receptor signaling pathway"/>
    <property type="evidence" value="ECO:0007669"/>
    <property type="project" value="TreeGrafter"/>
</dbReference>
<feature type="transmembrane region" description="Helical" evidence="13">
    <location>
        <begin position="908"/>
        <end position="928"/>
    </location>
</feature>
<dbReference type="Pfam" id="PF00057">
    <property type="entry name" value="Ldl_recept_a"/>
    <property type="match status" value="1"/>
</dbReference>
<protein>
    <submittedName>
        <fullName evidence="16">G-protein coupled receptor GRL101-like</fullName>
    </submittedName>
</protein>
<dbReference type="AlphaFoldDB" id="A0A9W3BPD4"/>
<dbReference type="InterPro" id="IPR000276">
    <property type="entry name" value="GPCR_Rhodpsn"/>
</dbReference>
<feature type="transmembrane region" description="Helical" evidence="13">
    <location>
        <begin position="818"/>
        <end position="847"/>
    </location>
</feature>
<keyword evidence="11" id="KW-0807">Transducer</keyword>
<dbReference type="GO" id="GO:0009755">
    <property type="term" value="P:hormone-mediated signaling pathway"/>
    <property type="evidence" value="ECO:0007669"/>
    <property type="project" value="TreeGrafter"/>
</dbReference>
<reference evidence="16" key="1">
    <citation type="submission" date="2025-08" db="UniProtKB">
        <authorList>
            <consortium name="RefSeq"/>
        </authorList>
    </citation>
    <scope>IDENTIFICATION</scope>
</reference>
<feature type="transmembrane region" description="Helical" evidence="13">
    <location>
        <begin position="683"/>
        <end position="711"/>
    </location>
</feature>
<dbReference type="PROSITE" id="PS50262">
    <property type="entry name" value="G_PROTEIN_RECEP_F1_2"/>
    <property type="match status" value="1"/>
</dbReference>
<sequence length="952" mass="109062">MSLKNLTKDNFQRNDSNSIMIYLGMYKLKAGNNEQLLWTNKRKVNSLIYLIVKQNKNSLNTTKVCFAWKYNSLQIEEIFRVDCGAKITKYLLCEKKIKKPFLHQATLMNHSVIQRYTVPNNNFIITKNKIISVSNVKSLITITFPTFVCTKSLSISYNYVCDGIKDCWNGEDEQVCTYEFKLLMFCLETNQFLCPDSNLHRRKCISDSQVCDMIEDCPDGSDKSNCDDCFLTQCSPNVCIPDHWTLNCSTINYLRMNETSNGMSLLNSNVSEPIVHNLLEFITLCSKTLQVNKTFIEQSQYNSFWTPTCIYMRDRHGTTIGCSDLSHLSNCTTFICPESFFKCRNSYCIPNIFVLDMVLDCPLGEDEEDEMSNYRGLYFSCYKTLKKIHPIYICDGKPNCPRGDDELNCINPICPSGFFCLDGTVTVNNTNILLNMSSFSPNTFLNISGIDLSRSDNMINILILKRLLVFVASRCHINDKTPINAKNYIVYHLDISYNDIAKFTYSDFISQFSNLRFLNASYNDNLSLIPKFYFLRLEHLVLLDLSFTKITHISLNFNGKLRFISVSVTNLGTVVLSNYALYEMIDLRKTRISDTMKEKFFNNITVKGKVLADYKLCCSYFRGENLLAHQCEAEEQTLSTCEDLIGDFLKRVLLWIVAICAVFGNMITLGYRISFERATLHLTYVLFVTCLGVSDLLMGVYLVIIASVDVVYRDVYIVYEMSWKQSTLCQIAGTLATLSSETSTFFILLITFERFLTIRFPFGEHKISNMGKYILISFAWCLGFFLSIVPLIYPEMSLYATSETCLAFPLRKSSGIAWAYSVTVFLFLNSVLFVVIAFGQFLIFITISQHSSKFKNENQSSARRADNITVALKLSVVVLSNFICWFPVCVMGIRTVVSDYEVTRETYAWIIALVLPINSALNPVLYTLPRISKSWTDFKRRKSSQFSRSQNP</sequence>
<dbReference type="PANTHER" id="PTHR24372:SF77">
    <property type="entry name" value="G-PROTEIN COUPLED RECEPTORS FAMILY 1 PROFILE DOMAIN-CONTAINING PROTEIN"/>
    <property type="match status" value="1"/>
</dbReference>
<keyword evidence="10" id="KW-0675">Receptor</keyword>
<dbReference type="SUPFAM" id="SSF52058">
    <property type="entry name" value="L domain-like"/>
    <property type="match status" value="1"/>
</dbReference>
<accession>A0A9W3BPD4</accession>
<feature type="transmembrane region" description="Helical" evidence="13">
    <location>
        <begin position="731"/>
        <end position="752"/>
    </location>
</feature>
<evidence type="ECO:0000256" key="7">
    <source>
        <dbReference type="ARBA" id="ARBA00023040"/>
    </source>
</evidence>
<evidence type="ECO:0000256" key="8">
    <source>
        <dbReference type="ARBA" id="ARBA00023136"/>
    </source>
</evidence>
<evidence type="ECO:0000256" key="10">
    <source>
        <dbReference type="ARBA" id="ARBA00023170"/>
    </source>
</evidence>
<evidence type="ECO:0000256" key="5">
    <source>
        <dbReference type="ARBA" id="ARBA00022737"/>
    </source>
</evidence>
<dbReference type="Gene3D" id="1.20.1070.10">
    <property type="entry name" value="Rhodopsin 7-helix transmembrane proteins"/>
    <property type="match status" value="1"/>
</dbReference>
<feature type="disulfide bond" evidence="12">
    <location>
        <begin position="149"/>
        <end position="167"/>
    </location>
</feature>
<evidence type="ECO:0000256" key="6">
    <source>
        <dbReference type="ARBA" id="ARBA00022989"/>
    </source>
</evidence>
<comment type="subcellular location">
    <subcellularLocation>
        <location evidence="1">Cell membrane</location>
        <topology evidence="1">Multi-pass membrane protein</topology>
    </subcellularLocation>
</comment>
<comment type="caution">
    <text evidence="12">Lacks conserved residue(s) required for the propagation of feature annotation.</text>
</comment>
<evidence type="ECO:0000256" key="4">
    <source>
        <dbReference type="ARBA" id="ARBA00022692"/>
    </source>
</evidence>
<dbReference type="PROSITE" id="PS00237">
    <property type="entry name" value="G_PROTEIN_RECEP_F1_1"/>
    <property type="match status" value="1"/>
</dbReference>
<feature type="transmembrane region" description="Helical" evidence="13">
    <location>
        <begin position="773"/>
        <end position="793"/>
    </location>
</feature>
<feature type="disulfide bond" evidence="12">
    <location>
        <begin position="161"/>
        <end position="176"/>
    </location>
</feature>
<evidence type="ECO:0000256" key="3">
    <source>
        <dbReference type="ARBA" id="ARBA00022614"/>
    </source>
</evidence>
<evidence type="ECO:0000313" key="16">
    <source>
        <dbReference type="RefSeq" id="XP_055901429.1"/>
    </source>
</evidence>
<dbReference type="CDD" id="cd00112">
    <property type="entry name" value="LDLa"/>
    <property type="match status" value="3"/>
</dbReference>
<dbReference type="RefSeq" id="XP_055901429.1">
    <property type="nucleotide sequence ID" value="XM_056045454.1"/>
</dbReference>
<evidence type="ECO:0000256" key="2">
    <source>
        <dbReference type="ARBA" id="ARBA00022475"/>
    </source>
</evidence>
<proteinExistence type="predicted"/>
<dbReference type="InterPro" id="IPR017452">
    <property type="entry name" value="GPCR_Rhodpsn_7TM"/>
</dbReference>
<dbReference type="SMART" id="SM00192">
    <property type="entry name" value="LDLa"/>
    <property type="match status" value="4"/>
</dbReference>
<dbReference type="PRINTS" id="PR00261">
    <property type="entry name" value="LDLRECEPTOR"/>
</dbReference>
<keyword evidence="8 13" id="KW-0472">Membrane</keyword>
<name>A0A9W3BPD4_BIOGL</name>
<dbReference type="Gene3D" id="4.10.400.10">
    <property type="entry name" value="Low-density Lipoprotein Receptor"/>
    <property type="match status" value="4"/>
</dbReference>
<evidence type="ECO:0000256" key="11">
    <source>
        <dbReference type="ARBA" id="ARBA00023224"/>
    </source>
</evidence>
<evidence type="ECO:0000259" key="14">
    <source>
        <dbReference type="PROSITE" id="PS50262"/>
    </source>
</evidence>
<keyword evidence="2" id="KW-1003">Cell membrane</keyword>
<keyword evidence="4 13" id="KW-0812">Transmembrane</keyword>
<feature type="disulfide bond" evidence="12">
    <location>
        <begin position="211"/>
        <end position="226"/>
    </location>
</feature>
<dbReference type="InterPro" id="IPR002172">
    <property type="entry name" value="LDrepeatLR_classA_rpt"/>
</dbReference>
<keyword evidence="7" id="KW-0297">G-protein coupled receptor</keyword>
<evidence type="ECO:0000256" key="9">
    <source>
        <dbReference type="ARBA" id="ARBA00023157"/>
    </source>
</evidence>
<keyword evidence="9 12" id="KW-1015">Disulfide bond</keyword>
<dbReference type="InterPro" id="IPR032675">
    <property type="entry name" value="LRR_dom_sf"/>
</dbReference>
<dbReference type="Gene3D" id="3.80.10.10">
    <property type="entry name" value="Ribonuclease Inhibitor"/>
    <property type="match status" value="1"/>
</dbReference>
<dbReference type="Pfam" id="PF00001">
    <property type="entry name" value="7tm_1"/>
    <property type="match status" value="1"/>
</dbReference>
<dbReference type="GO" id="GO:0008528">
    <property type="term" value="F:G protein-coupled peptide receptor activity"/>
    <property type="evidence" value="ECO:0007669"/>
    <property type="project" value="TreeGrafter"/>
</dbReference>
<evidence type="ECO:0000256" key="12">
    <source>
        <dbReference type="PROSITE-ProRule" id="PRU00124"/>
    </source>
</evidence>